<evidence type="ECO:0000259" key="6">
    <source>
        <dbReference type="PROSITE" id="PS51519"/>
    </source>
</evidence>
<evidence type="ECO:0000313" key="8">
    <source>
        <dbReference type="Proteomes" id="UP001188597"/>
    </source>
</evidence>
<dbReference type="GO" id="GO:0003677">
    <property type="term" value="F:DNA binding"/>
    <property type="evidence" value="ECO:0007669"/>
    <property type="project" value="UniProtKB-KW"/>
</dbReference>
<comment type="caution">
    <text evidence="7">The sequence shown here is derived from an EMBL/GenBank/DDBJ whole genome shotgun (WGS) entry which is preliminary data.</text>
</comment>
<dbReference type="AlphaFoldDB" id="A0AA88SPN3"/>
<keyword evidence="1" id="KW-0805">Transcription regulation</keyword>
<protein>
    <recommendedName>
        <fullName evidence="6">RWP-RK domain-containing protein</fullName>
    </recommendedName>
</protein>
<keyword evidence="2" id="KW-0238">DNA-binding</keyword>
<dbReference type="Proteomes" id="UP001188597">
    <property type="component" value="Unassembled WGS sequence"/>
</dbReference>
<keyword evidence="3" id="KW-0804">Transcription</keyword>
<dbReference type="Pfam" id="PF02042">
    <property type="entry name" value="RWP-RK"/>
    <property type="match status" value="1"/>
</dbReference>
<feature type="coiled-coil region" evidence="5">
    <location>
        <begin position="91"/>
        <end position="118"/>
    </location>
</feature>
<evidence type="ECO:0000256" key="2">
    <source>
        <dbReference type="ARBA" id="ARBA00023125"/>
    </source>
</evidence>
<keyword evidence="5" id="KW-0175">Coiled coil</keyword>
<keyword evidence="4" id="KW-0539">Nucleus</keyword>
<sequence>MMNAQQVQAQAQLQNLGSATAQAPPPSFDQVSKLFSIPLSEAADSLVCVAGTNLKNSADVKNFHVAGVSAGVLKKICQENGLLRWPHRKEIKEKDVTNDALDEEKENATKKVIEEIEDEVEINLDEDVEEIIRAPRGGINSDFVVMEFHVVFGIPGQFLSGKSIEEIKKDAAREKTKELAELAKAARERNEARTTSAVSASLIKSSDGYLNNNGGINLALLYTEAAKVLSKAAKPLVVTSADVVRGSFAKDAEFYRSFIITSVTSSCSLGL</sequence>
<evidence type="ECO:0000256" key="4">
    <source>
        <dbReference type="ARBA" id="ARBA00023242"/>
    </source>
</evidence>
<dbReference type="InterPro" id="IPR003035">
    <property type="entry name" value="RWP-RK_dom"/>
</dbReference>
<name>A0AA88SPN3_9ASTE</name>
<keyword evidence="8" id="KW-1185">Reference proteome</keyword>
<dbReference type="EMBL" id="JAVXUP010005359">
    <property type="protein sequence ID" value="KAK2996235.1"/>
    <property type="molecule type" value="Genomic_DNA"/>
</dbReference>
<evidence type="ECO:0000256" key="3">
    <source>
        <dbReference type="ARBA" id="ARBA00023163"/>
    </source>
</evidence>
<evidence type="ECO:0000256" key="1">
    <source>
        <dbReference type="ARBA" id="ARBA00023015"/>
    </source>
</evidence>
<feature type="domain" description="RWP-RK" evidence="6">
    <location>
        <begin position="9"/>
        <end position="115"/>
    </location>
</feature>
<dbReference type="PROSITE" id="PS51519">
    <property type="entry name" value="RWP_RK"/>
    <property type="match status" value="1"/>
</dbReference>
<proteinExistence type="predicted"/>
<evidence type="ECO:0000256" key="5">
    <source>
        <dbReference type="SAM" id="Coils"/>
    </source>
</evidence>
<evidence type="ECO:0000313" key="7">
    <source>
        <dbReference type="EMBL" id="KAK2996235.1"/>
    </source>
</evidence>
<accession>A0AA88SPN3</accession>
<gene>
    <name evidence="7" type="ORF">RJ639_025461</name>
</gene>
<organism evidence="7 8">
    <name type="scientific">Escallonia herrerae</name>
    <dbReference type="NCBI Taxonomy" id="1293975"/>
    <lineage>
        <taxon>Eukaryota</taxon>
        <taxon>Viridiplantae</taxon>
        <taxon>Streptophyta</taxon>
        <taxon>Embryophyta</taxon>
        <taxon>Tracheophyta</taxon>
        <taxon>Spermatophyta</taxon>
        <taxon>Magnoliopsida</taxon>
        <taxon>eudicotyledons</taxon>
        <taxon>Gunneridae</taxon>
        <taxon>Pentapetalae</taxon>
        <taxon>asterids</taxon>
        <taxon>campanulids</taxon>
        <taxon>Escalloniales</taxon>
        <taxon>Escalloniaceae</taxon>
        <taxon>Escallonia</taxon>
    </lineage>
</organism>
<reference evidence="7" key="1">
    <citation type="submission" date="2022-12" db="EMBL/GenBank/DDBJ databases">
        <title>Draft genome assemblies for two species of Escallonia (Escalloniales).</title>
        <authorList>
            <person name="Chanderbali A."/>
            <person name="Dervinis C."/>
            <person name="Anghel I."/>
            <person name="Soltis D."/>
            <person name="Soltis P."/>
            <person name="Zapata F."/>
        </authorList>
    </citation>
    <scope>NUCLEOTIDE SEQUENCE</scope>
    <source>
        <strain evidence="7">UCBG64.0493</strain>
        <tissue evidence="7">Leaf</tissue>
    </source>
</reference>